<feature type="chain" id="PRO_5003068908" evidence="1">
    <location>
        <begin position="22"/>
        <end position="179"/>
    </location>
</feature>
<evidence type="ECO:0000256" key="1">
    <source>
        <dbReference type="SAM" id="SignalP"/>
    </source>
</evidence>
<accession>D4ZMA7</accession>
<dbReference type="RefSeq" id="WP_013052105.1">
    <property type="nucleotide sequence ID" value="NC_014012.1"/>
</dbReference>
<evidence type="ECO:0000313" key="3">
    <source>
        <dbReference type="Proteomes" id="UP000002350"/>
    </source>
</evidence>
<dbReference type="HOGENOM" id="CLU_1502482_0_0_6"/>
<dbReference type="EMBL" id="AP011177">
    <property type="protein sequence ID" value="BAJ02806.1"/>
    <property type="molecule type" value="Genomic_DNA"/>
</dbReference>
<name>D4ZMA7_SHEVD</name>
<gene>
    <name evidence="2" type="ordered locus">SVI_2835</name>
</gene>
<dbReference type="KEGG" id="svo:SVI_2835"/>
<dbReference type="Proteomes" id="UP000002350">
    <property type="component" value="Chromosome"/>
</dbReference>
<proteinExistence type="predicted"/>
<organism evidence="2 3">
    <name type="scientific">Shewanella violacea (strain JCM 10179 / CIP 106290 / LMG 19151 / DSS12)</name>
    <dbReference type="NCBI Taxonomy" id="637905"/>
    <lineage>
        <taxon>Bacteria</taxon>
        <taxon>Pseudomonadati</taxon>
        <taxon>Pseudomonadota</taxon>
        <taxon>Gammaproteobacteria</taxon>
        <taxon>Alteromonadales</taxon>
        <taxon>Shewanellaceae</taxon>
        <taxon>Shewanella</taxon>
    </lineage>
</organism>
<dbReference type="AlphaFoldDB" id="D4ZMA7"/>
<protein>
    <submittedName>
        <fullName evidence="2">Uncharacterized protein</fullName>
    </submittedName>
</protein>
<feature type="signal peptide" evidence="1">
    <location>
        <begin position="1"/>
        <end position="21"/>
    </location>
</feature>
<evidence type="ECO:0000313" key="2">
    <source>
        <dbReference type="EMBL" id="BAJ02806.1"/>
    </source>
</evidence>
<keyword evidence="1" id="KW-0732">Signal</keyword>
<reference evidence="3" key="1">
    <citation type="journal article" date="2010" name="Mol. Biosyst.">
        <title>Complete genome sequence and comparative analysis of Shewanella violacea, a psychrophilic and piezophilic bacterium from deep sea floor sediments.</title>
        <authorList>
            <person name="Aono E."/>
            <person name="Baba T."/>
            <person name="Ara T."/>
            <person name="Nishi T."/>
            <person name="Nakamichi T."/>
            <person name="Inamoto E."/>
            <person name="Toyonaga H."/>
            <person name="Hasegawa M."/>
            <person name="Takai Y."/>
            <person name="Okumura Y."/>
            <person name="Baba M."/>
            <person name="Tomita M."/>
            <person name="Kato C."/>
            <person name="Oshima T."/>
            <person name="Nakasone K."/>
            <person name="Mori H."/>
        </authorList>
    </citation>
    <scope>NUCLEOTIDE SEQUENCE [LARGE SCALE GENOMIC DNA]</scope>
    <source>
        <strain evidence="3">JCM 10179 / CIP 106290 / LMG 19151 / DSS12</strain>
    </source>
</reference>
<sequence>MKKLNIIACSLLSIVSLSSFADSLTYDRDIQDGNIVYTYNQDGNGEYAENYDSSNKVYQYIPRLRGWVMGPQANQAGMTNTEYCVSQGAYHPPKIDEIDNLNTLLNNNDSFAISVAESLNVDRIGGSISLTQDFQQDETHSWAIVHSEELSLGIDHNYFVYKDKPDYENSATLYICVPN</sequence>
<keyword evidence="3" id="KW-1185">Reference proteome</keyword>